<proteinExistence type="predicted"/>
<accession>A0ABN1MDY3</accession>
<dbReference type="SUPFAM" id="SSF51197">
    <property type="entry name" value="Clavaminate synthase-like"/>
    <property type="match status" value="1"/>
</dbReference>
<protein>
    <recommendedName>
        <fullName evidence="3">Phytanoyl-CoA dioxygenase</fullName>
    </recommendedName>
</protein>
<evidence type="ECO:0008006" key="3">
    <source>
        <dbReference type="Google" id="ProtNLM"/>
    </source>
</evidence>
<dbReference type="EMBL" id="BAAAFG010000002">
    <property type="protein sequence ID" value="GAA0871320.1"/>
    <property type="molecule type" value="Genomic_DNA"/>
</dbReference>
<dbReference type="Gene3D" id="2.60.120.620">
    <property type="entry name" value="q2cbj1_9rhob like domain"/>
    <property type="match status" value="1"/>
</dbReference>
<dbReference type="RefSeq" id="WP_343763302.1">
    <property type="nucleotide sequence ID" value="NZ_BAAAFG010000002.1"/>
</dbReference>
<organism evidence="1 2">
    <name type="scientific">Gangjinia marincola</name>
    <dbReference type="NCBI Taxonomy" id="578463"/>
    <lineage>
        <taxon>Bacteria</taxon>
        <taxon>Pseudomonadati</taxon>
        <taxon>Bacteroidota</taxon>
        <taxon>Flavobacteriia</taxon>
        <taxon>Flavobacteriales</taxon>
        <taxon>Flavobacteriaceae</taxon>
        <taxon>Gangjinia</taxon>
    </lineage>
</organism>
<evidence type="ECO:0000313" key="2">
    <source>
        <dbReference type="Proteomes" id="UP001500507"/>
    </source>
</evidence>
<sequence length="229" mass="26782">MTNAFNIHAFNAKKYNFHEIISDFIGIDDLSQLKLNEEVSQDKFDDSYSMYKNMEQSEAYNKLYQKLNSPIGDQFYTLYGKFIREVIQPQYDEPIYFQEKPTHRIIFADTPGVSRLHRDSDYGHHPKEINYFLPQTKAFDTNTVWIESERGKEDLSPMNVRMGQYARFNGASLLHGAMPNTTNASRVSFDFRILKASDYTSQHTDQSNWEEKDKSNPLFRNAHGFVLCK</sequence>
<evidence type="ECO:0000313" key="1">
    <source>
        <dbReference type="EMBL" id="GAA0871320.1"/>
    </source>
</evidence>
<gene>
    <name evidence="1" type="ORF">GCM10009117_04660</name>
</gene>
<reference evidence="1 2" key="1">
    <citation type="journal article" date="2019" name="Int. J. Syst. Evol. Microbiol.">
        <title>The Global Catalogue of Microorganisms (GCM) 10K type strain sequencing project: providing services to taxonomists for standard genome sequencing and annotation.</title>
        <authorList>
            <consortium name="The Broad Institute Genomics Platform"/>
            <consortium name="The Broad Institute Genome Sequencing Center for Infectious Disease"/>
            <person name="Wu L."/>
            <person name="Ma J."/>
        </authorList>
    </citation>
    <scope>NUCLEOTIDE SEQUENCE [LARGE SCALE GENOMIC DNA]</scope>
    <source>
        <strain evidence="1 2">JCM 16082</strain>
    </source>
</reference>
<comment type="caution">
    <text evidence="1">The sequence shown here is derived from an EMBL/GenBank/DDBJ whole genome shotgun (WGS) entry which is preliminary data.</text>
</comment>
<keyword evidence="2" id="KW-1185">Reference proteome</keyword>
<name>A0ABN1MDY3_9FLAO</name>
<dbReference type="Proteomes" id="UP001500507">
    <property type="component" value="Unassembled WGS sequence"/>
</dbReference>